<reference evidence="2 3" key="1">
    <citation type="submission" date="2006-02" db="EMBL/GenBank/DDBJ databases">
        <authorList>
            <person name="Waterbury J."/>
            <person name="Ferriera S."/>
            <person name="Johnson J."/>
            <person name="Kravitz S."/>
            <person name="Halpern A."/>
            <person name="Remington K."/>
            <person name="Beeson K."/>
            <person name="Tran B."/>
            <person name="Rogers Y.-H."/>
            <person name="Friedman R."/>
            <person name="Venter J.C."/>
        </authorList>
    </citation>
    <scope>NUCLEOTIDE SEQUENCE [LARGE SCALE GENOMIC DNA]</scope>
    <source>
        <strain evidence="2 3">Nb-231</strain>
    </source>
</reference>
<dbReference type="eggNOG" id="COG2234">
    <property type="taxonomic scope" value="Bacteria"/>
</dbReference>
<evidence type="ECO:0000313" key="2">
    <source>
        <dbReference type="EMBL" id="EAR21313.1"/>
    </source>
</evidence>
<gene>
    <name evidence="2" type="ORF">NB231_08650</name>
</gene>
<dbReference type="Gene3D" id="3.40.630.10">
    <property type="entry name" value="Zn peptidases"/>
    <property type="match status" value="1"/>
</dbReference>
<dbReference type="EMBL" id="AAOF01000010">
    <property type="protein sequence ID" value="EAR21313.1"/>
    <property type="molecule type" value="Genomic_DNA"/>
</dbReference>
<dbReference type="InterPro" id="IPR045175">
    <property type="entry name" value="M28_fam"/>
</dbReference>
<dbReference type="PANTHER" id="PTHR12147">
    <property type="entry name" value="METALLOPEPTIDASE M28 FAMILY MEMBER"/>
    <property type="match status" value="1"/>
</dbReference>
<dbReference type="GO" id="GO:0006508">
    <property type="term" value="P:proteolysis"/>
    <property type="evidence" value="ECO:0007669"/>
    <property type="project" value="InterPro"/>
</dbReference>
<dbReference type="Gene3D" id="2.30.42.10">
    <property type="match status" value="1"/>
</dbReference>
<dbReference type="Proteomes" id="UP000003374">
    <property type="component" value="Unassembled WGS sequence"/>
</dbReference>
<dbReference type="InterPro" id="IPR007484">
    <property type="entry name" value="Peptidase_M28"/>
</dbReference>
<dbReference type="GO" id="GO:0008235">
    <property type="term" value="F:metalloexopeptidase activity"/>
    <property type="evidence" value="ECO:0007669"/>
    <property type="project" value="InterPro"/>
</dbReference>
<dbReference type="PROSITE" id="PS50106">
    <property type="entry name" value="PDZ"/>
    <property type="match status" value="1"/>
</dbReference>
<comment type="caution">
    <text evidence="2">The sequence shown here is derived from an EMBL/GenBank/DDBJ whole genome shotgun (WGS) entry which is preliminary data.</text>
</comment>
<dbReference type="SUPFAM" id="SSF55486">
    <property type="entry name" value="Metalloproteases ('zincins'), catalytic domain"/>
    <property type="match status" value="1"/>
</dbReference>
<accession>A4BSP3</accession>
<organism evidence="2 3">
    <name type="scientific">Nitrococcus mobilis Nb-231</name>
    <dbReference type="NCBI Taxonomy" id="314278"/>
    <lineage>
        <taxon>Bacteria</taxon>
        <taxon>Pseudomonadati</taxon>
        <taxon>Pseudomonadota</taxon>
        <taxon>Gammaproteobacteria</taxon>
        <taxon>Chromatiales</taxon>
        <taxon>Ectothiorhodospiraceae</taxon>
        <taxon>Nitrococcus</taxon>
    </lineage>
</organism>
<evidence type="ECO:0000259" key="1">
    <source>
        <dbReference type="PROSITE" id="PS50106"/>
    </source>
</evidence>
<dbReference type="InterPro" id="IPR036034">
    <property type="entry name" value="PDZ_sf"/>
</dbReference>
<dbReference type="Pfam" id="PF01433">
    <property type="entry name" value="Peptidase_M1"/>
    <property type="match status" value="1"/>
</dbReference>
<dbReference type="InterPro" id="IPR014782">
    <property type="entry name" value="Peptidase_M1_dom"/>
</dbReference>
<name>A4BSP3_9GAMM</name>
<sequence>MLWHKTLHFLTIGLILLLLTGAAVAGVHHKLHITLKPDGHRLEAVDTVTLPEHHSTPVTFRLHTGLDPRIQEPDVQLRRLGHKGLTEKYAIEIDASVRRFTVAYQGEIFHPVASASEEYARSFSGSAGVIGPDGVFLPGASFWYPQLGDDLVTFSLTVTLPPGWRSVSQGVRTQPAASDAGRAREELWSIEHPQEEIYLIAGAFTEYRAQDGEVAAMAFLREPDAALARKYLAATARYIEMYRRLIGAYPYRKFALVENFWETGYGMPSFTLLGPRVIRLPFILRSSYPHEILHNWWGNGVYVDYATGNWAEGLTSYLADHLLKAQQGQGAAYRRETLQKYTDYVREDRDFPLTEFRARHSSASEAVGYGKAMMLFHMLREQLGDAAFIEVLRKFYHQHLFQVASFEDWAATFSRVSGQPLHAFFEQWVARTGAPLLRVYDARVVPVGDGYRLTATVEQIQPGAAYRLELPVTVYLAGRDAAYQTRLAMAEKTLRLTLRLPARPLRLDVDPQFDLFRRLHRDEIPPALSQIFGAERVLIVLSAETPQAVQKGYAALARAWQRERGEQLQVTTDAALSELPTDRAIWLFGWENRFRPALDQALKQAVFSAAAERVQIAGSELERARHSIVVVARQRQNPAHALAWLAADNVAALPGLARKLPHYGRYSYLGFTGSAPENVIKGRWPVVSSPMSIPLGGAHGPLKARLAPRKPLAELPPLFKPRRMMRDISYLADPDMAGRGLGTPALDRAARYIAEQLQAAGLKPAGEDGSYYQTWTSRVTGLGRRVALRNVVARFPGTHPERPAVIVGAHYDHLGRGWPDVHRGDEGKVHPGADDNASGIAVMLELARTLGPAWHPARTVEFVAFTGEEAGQLGSTHYMEHLAENPASRPMAMINLDTVGRLGTDKLLVLATGSAREWPPLFRGAGFVSGVPIKIVARDIGSSDQTPFLKAGIPAVQLFTGAHGDYHRPTDTVDKIDSAGLSGITAALKEVVEHLANRTEPLHSERLAATAQATRATLGTRRPVQLGCVPDFAWAGQGVRLSGVTPDTPAEAAGLRAGDVIIRLDGATIDTLADFAKILRRFAPGQSLVIELLRDGKPRTVTARVVAR</sequence>
<dbReference type="RefSeq" id="WP_005001517.1">
    <property type="nucleotide sequence ID" value="NZ_CH672427.1"/>
</dbReference>
<dbReference type="GO" id="GO:0008270">
    <property type="term" value="F:zinc ion binding"/>
    <property type="evidence" value="ECO:0007669"/>
    <property type="project" value="InterPro"/>
</dbReference>
<keyword evidence="3" id="KW-1185">Reference proteome</keyword>
<proteinExistence type="predicted"/>
<dbReference type="PANTHER" id="PTHR12147:SF26">
    <property type="entry name" value="PEPTIDASE M28 DOMAIN-CONTAINING PROTEIN"/>
    <property type="match status" value="1"/>
</dbReference>
<dbReference type="InterPro" id="IPR027268">
    <property type="entry name" value="Peptidase_M4/M1_CTD_sf"/>
</dbReference>
<dbReference type="STRING" id="314278.NB231_08650"/>
<dbReference type="Pfam" id="PF13180">
    <property type="entry name" value="PDZ_2"/>
    <property type="match status" value="1"/>
</dbReference>
<dbReference type="eggNOG" id="COG0308">
    <property type="taxonomic scope" value="Bacteria"/>
</dbReference>
<dbReference type="SMART" id="SM00228">
    <property type="entry name" value="PDZ"/>
    <property type="match status" value="1"/>
</dbReference>
<dbReference type="OrthoDB" id="9762302at2"/>
<dbReference type="eggNOG" id="COG0265">
    <property type="taxonomic scope" value="Bacteria"/>
</dbReference>
<dbReference type="AlphaFoldDB" id="A4BSP3"/>
<dbReference type="HOGENOM" id="CLU_279748_0_0_6"/>
<dbReference type="Pfam" id="PF04389">
    <property type="entry name" value="Peptidase_M28"/>
    <property type="match status" value="1"/>
</dbReference>
<dbReference type="SUPFAM" id="SSF53187">
    <property type="entry name" value="Zn-dependent exopeptidases"/>
    <property type="match status" value="1"/>
</dbReference>
<feature type="domain" description="PDZ" evidence="1">
    <location>
        <begin position="1038"/>
        <end position="1094"/>
    </location>
</feature>
<dbReference type="SUPFAM" id="SSF50156">
    <property type="entry name" value="PDZ domain-like"/>
    <property type="match status" value="1"/>
</dbReference>
<protein>
    <submittedName>
        <fullName evidence="2">Peptidase M28</fullName>
    </submittedName>
</protein>
<dbReference type="Gene3D" id="1.10.390.10">
    <property type="entry name" value="Neutral Protease Domain 2"/>
    <property type="match status" value="1"/>
</dbReference>
<dbReference type="InterPro" id="IPR001478">
    <property type="entry name" value="PDZ"/>
</dbReference>
<evidence type="ECO:0000313" key="3">
    <source>
        <dbReference type="Proteomes" id="UP000003374"/>
    </source>
</evidence>